<sequence length="74" mass="8107">MDIKVRLFATLRQNRGKELIINLPTASTPMDIIRKLSISKEDIAILLINGRDGEFIVELVEGDTVSIFPPVGGG</sequence>
<name>A0ABS6G0K8_9FIRM</name>
<evidence type="ECO:0000313" key="1">
    <source>
        <dbReference type="EMBL" id="MBU5676029.1"/>
    </source>
</evidence>
<dbReference type="CDD" id="cd17040">
    <property type="entry name" value="Ubl_MoaD_like"/>
    <property type="match status" value="1"/>
</dbReference>
<dbReference type="InterPro" id="IPR003749">
    <property type="entry name" value="ThiS/MoaD-like"/>
</dbReference>
<evidence type="ECO:0000313" key="2">
    <source>
        <dbReference type="Proteomes" id="UP000779508"/>
    </source>
</evidence>
<keyword evidence="2" id="KW-1185">Reference proteome</keyword>
<dbReference type="EMBL" id="JAHLQK010000002">
    <property type="protein sequence ID" value="MBU5676029.1"/>
    <property type="molecule type" value="Genomic_DNA"/>
</dbReference>
<dbReference type="Pfam" id="PF02597">
    <property type="entry name" value="ThiS"/>
    <property type="match status" value="1"/>
</dbReference>
<proteinExistence type="predicted"/>
<organism evidence="1 2">
    <name type="scientific">Alkaliphilus flagellatus</name>
    <dbReference type="NCBI Taxonomy" id="2841507"/>
    <lineage>
        <taxon>Bacteria</taxon>
        <taxon>Bacillati</taxon>
        <taxon>Bacillota</taxon>
        <taxon>Clostridia</taxon>
        <taxon>Peptostreptococcales</taxon>
        <taxon>Natronincolaceae</taxon>
        <taxon>Alkaliphilus</taxon>
    </lineage>
</organism>
<accession>A0ABS6G0K8</accession>
<reference evidence="1 2" key="1">
    <citation type="submission" date="2021-06" db="EMBL/GenBank/DDBJ databases">
        <authorList>
            <person name="Sun Q."/>
            <person name="Li D."/>
        </authorList>
    </citation>
    <scope>NUCLEOTIDE SEQUENCE [LARGE SCALE GENOMIC DNA]</scope>
    <source>
        <strain evidence="1 2">MSJ-5</strain>
    </source>
</reference>
<gene>
    <name evidence="1" type="ORF">KQI88_06340</name>
</gene>
<protein>
    <submittedName>
        <fullName evidence="1">MoaD/ThiS family protein</fullName>
    </submittedName>
</protein>
<dbReference type="Proteomes" id="UP000779508">
    <property type="component" value="Unassembled WGS sequence"/>
</dbReference>
<comment type="caution">
    <text evidence="1">The sequence shown here is derived from an EMBL/GenBank/DDBJ whole genome shotgun (WGS) entry which is preliminary data.</text>
</comment>
<dbReference type="RefSeq" id="WP_216415512.1">
    <property type="nucleotide sequence ID" value="NZ_JAHLQK010000002.1"/>
</dbReference>